<feature type="transmembrane region" description="Helical" evidence="6">
    <location>
        <begin position="174"/>
        <end position="194"/>
    </location>
</feature>
<evidence type="ECO:0000256" key="2">
    <source>
        <dbReference type="ARBA" id="ARBA00022475"/>
    </source>
</evidence>
<evidence type="ECO:0000256" key="1">
    <source>
        <dbReference type="ARBA" id="ARBA00004651"/>
    </source>
</evidence>
<reference evidence="7" key="1">
    <citation type="journal article" date="2020" name="mSystems">
        <title>Genome- and Community-Level Interaction Insights into Carbon Utilization and Element Cycling Functions of Hydrothermarchaeota in Hydrothermal Sediment.</title>
        <authorList>
            <person name="Zhou Z."/>
            <person name="Liu Y."/>
            <person name="Xu W."/>
            <person name="Pan J."/>
            <person name="Luo Z.H."/>
            <person name="Li M."/>
        </authorList>
    </citation>
    <scope>NUCLEOTIDE SEQUENCE [LARGE SCALE GENOMIC DNA]</scope>
    <source>
        <strain evidence="7">SpSt-791</strain>
    </source>
</reference>
<organism evidence="7">
    <name type="scientific">candidate division WOR-3 bacterium</name>
    <dbReference type="NCBI Taxonomy" id="2052148"/>
    <lineage>
        <taxon>Bacteria</taxon>
        <taxon>Bacteria division WOR-3</taxon>
    </lineage>
</organism>
<feature type="transmembrane region" description="Helical" evidence="6">
    <location>
        <begin position="214"/>
        <end position="231"/>
    </location>
</feature>
<sequence>MLKKIFFQSFQYFTSLIIVRFVTALNSIYLARFLLSEKFGIYSLLNQLIILLTFFTGFGIPTIIAKFIAQTKNEKTILEKTYGTAQALIILISLFVIFIYFFITIPLAYNIYQKPFLLKYFRLIIFLLFFITLNNFWTGVLQGLKAIKNISLITVIYNLVSFPLVLILARRYELVGAIIAFTIANFLGVILFLITVKKFNLLKTAFQTAIAKNIIGLSFPTFLSGLVMVPAI</sequence>
<feature type="transmembrane region" description="Helical" evidence="6">
    <location>
        <begin position="88"/>
        <end position="108"/>
    </location>
</feature>
<evidence type="ECO:0008006" key="8">
    <source>
        <dbReference type="Google" id="ProtNLM"/>
    </source>
</evidence>
<keyword evidence="4 6" id="KW-1133">Transmembrane helix</keyword>
<comment type="subcellular location">
    <subcellularLocation>
        <location evidence="1">Cell membrane</location>
        <topology evidence="1">Multi-pass membrane protein</topology>
    </subcellularLocation>
</comment>
<feature type="transmembrane region" description="Helical" evidence="6">
    <location>
        <begin position="149"/>
        <end position="168"/>
    </location>
</feature>
<evidence type="ECO:0000256" key="4">
    <source>
        <dbReference type="ARBA" id="ARBA00022989"/>
    </source>
</evidence>
<proteinExistence type="predicted"/>
<dbReference type="Pfam" id="PF01943">
    <property type="entry name" value="Polysacc_synt"/>
    <property type="match status" value="1"/>
</dbReference>
<feature type="transmembrane region" description="Helical" evidence="6">
    <location>
        <begin position="47"/>
        <end position="68"/>
    </location>
</feature>
<evidence type="ECO:0000313" key="7">
    <source>
        <dbReference type="EMBL" id="HHR48506.1"/>
    </source>
</evidence>
<evidence type="ECO:0000256" key="6">
    <source>
        <dbReference type="SAM" id="Phobius"/>
    </source>
</evidence>
<keyword evidence="3 6" id="KW-0812">Transmembrane</keyword>
<dbReference type="PANTHER" id="PTHR30250">
    <property type="entry name" value="PST FAMILY PREDICTED COLANIC ACID TRANSPORTER"/>
    <property type="match status" value="1"/>
</dbReference>
<feature type="transmembrane region" description="Helical" evidence="6">
    <location>
        <begin position="12"/>
        <end position="35"/>
    </location>
</feature>
<dbReference type="GO" id="GO:0005886">
    <property type="term" value="C:plasma membrane"/>
    <property type="evidence" value="ECO:0007669"/>
    <property type="project" value="UniProtKB-SubCell"/>
</dbReference>
<gene>
    <name evidence="7" type="ORF">ENV79_02535</name>
</gene>
<dbReference type="AlphaFoldDB" id="A0A7V6CMT1"/>
<feature type="transmembrane region" description="Helical" evidence="6">
    <location>
        <begin position="120"/>
        <end position="137"/>
    </location>
</feature>
<dbReference type="InterPro" id="IPR050833">
    <property type="entry name" value="Poly_Biosynth_Transport"/>
</dbReference>
<dbReference type="EMBL" id="DTHS01000018">
    <property type="protein sequence ID" value="HHR48506.1"/>
    <property type="molecule type" value="Genomic_DNA"/>
</dbReference>
<dbReference type="InterPro" id="IPR002797">
    <property type="entry name" value="Polysacc_synth"/>
</dbReference>
<accession>A0A7V6CMT1</accession>
<name>A0A7V6CMT1_UNCW3</name>
<keyword evidence="2" id="KW-1003">Cell membrane</keyword>
<keyword evidence="5 6" id="KW-0472">Membrane</keyword>
<evidence type="ECO:0000256" key="3">
    <source>
        <dbReference type="ARBA" id="ARBA00022692"/>
    </source>
</evidence>
<protein>
    <recommendedName>
        <fullName evidence="8">Polysaccharide biosynthesis protein C-terminal domain-containing protein</fullName>
    </recommendedName>
</protein>
<comment type="caution">
    <text evidence="7">The sequence shown here is derived from an EMBL/GenBank/DDBJ whole genome shotgun (WGS) entry which is preliminary data.</text>
</comment>
<dbReference type="PANTHER" id="PTHR30250:SF11">
    <property type="entry name" value="O-ANTIGEN TRANSPORTER-RELATED"/>
    <property type="match status" value="1"/>
</dbReference>
<evidence type="ECO:0000256" key="5">
    <source>
        <dbReference type="ARBA" id="ARBA00023136"/>
    </source>
</evidence>